<keyword evidence="3" id="KW-1133">Transmembrane helix</keyword>
<dbReference type="InterPro" id="IPR004713">
    <property type="entry name" value="CaH_exchang"/>
</dbReference>
<dbReference type="InterPro" id="IPR045063">
    <property type="entry name" value="Dynamin_N"/>
</dbReference>
<dbReference type="GO" id="GO:0006874">
    <property type="term" value="P:intracellular calcium ion homeostasis"/>
    <property type="evidence" value="ECO:0007669"/>
    <property type="project" value="TreeGrafter"/>
</dbReference>
<proteinExistence type="predicted"/>
<dbReference type="GO" id="GO:0009705">
    <property type="term" value="C:plant-type vacuole membrane"/>
    <property type="evidence" value="ECO:0007669"/>
    <property type="project" value="TreeGrafter"/>
</dbReference>
<evidence type="ECO:0000259" key="4">
    <source>
        <dbReference type="Pfam" id="PF00350"/>
    </source>
</evidence>
<sequence length="307" mass="34019">MSFYIFFKKRACPRENEIPKIFKPPPSSPSSPPLIHIHYLQSSFPLLASNYGDAPSFSNNASFTTIVRLCEPKELTETKKIMDQLLHIMFKIEELAQLADSMRQAVALLNDEDVDAKSSSSSKHPSKFLNFVALGNTSAGKLAVLNSLIGHLALPTGEGGATRAPICIELKRDGNLSSKSIVMQIDRKSQPVSAGALRHSLQDRLSKVSSRSRDEIFLKLKTCLDSICVVVGWIMGRPLDLNFQLFETTTLIITVLVVAFMLQDGTSNYFKGVILVFCYLIVAASPKKLEWDWTIVLPDLLLSMDVV</sequence>
<keyword evidence="1" id="KW-0050">Antiport</keyword>
<keyword evidence="6" id="KW-1185">Reference proteome</keyword>
<dbReference type="GO" id="GO:0015369">
    <property type="term" value="F:calcium:proton antiporter activity"/>
    <property type="evidence" value="ECO:0007669"/>
    <property type="project" value="TreeGrafter"/>
</dbReference>
<evidence type="ECO:0000256" key="3">
    <source>
        <dbReference type="SAM" id="Phobius"/>
    </source>
</evidence>
<gene>
    <name evidence="5" type="ORF">LSALG_LOCUS37519</name>
</gene>
<organism evidence="5 6">
    <name type="scientific">Lactuca saligna</name>
    <name type="common">Willowleaf lettuce</name>
    <dbReference type="NCBI Taxonomy" id="75948"/>
    <lineage>
        <taxon>Eukaryota</taxon>
        <taxon>Viridiplantae</taxon>
        <taxon>Streptophyta</taxon>
        <taxon>Embryophyta</taxon>
        <taxon>Tracheophyta</taxon>
        <taxon>Spermatophyta</taxon>
        <taxon>Magnoliopsida</taxon>
        <taxon>eudicotyledons</taxon>
        <taxon>Gunneridae</taxon>
        <taxon>Pentapetalae</taxon>
        <taxon>asterids</taxon>
        <taxon>campanulids</taxon>
        <taxon>Asterales</taxon>
        <taxon>Asteraceae</taxon>
        <taxon>Cichorioideae</taxon>
        <taxon>Cichorieae</taxon>
        <taxon>Lactucinae</taxon>
        <taxon>Lactuca</taxon>
    </lineage>
</organism>
<feature type="transmembrane region" description="Helical" evidence="3">
    <location>
        <begin position="241"/>
        <end position="262"/>
    </location>
</feature>
<dbReference type="PROSITE" id="PS00410">
    <property type="entry name" value="G_DYNAMIN_1"/>
    <property type="match status" value="1"/>
</dbReference>
<keyword evidence="2" id="KW-0406">Ion transport</keyword>
<accession>A0AA35ZTT3</accession>
<keyword evidence="1" id="KW-0813">Transport</keyword>
<feature type="transmembrane region" description="Helical" evidence="3">
    <location>
        <begin position="269"/>
        <end position="286"/>
    </location>
</feature>
<dbReference type="EMBL" id="OX465084">
    <property type="protein sequence ID" value="CAI9298775.1"/>
    <property type="molecule type" value="Genomic_DNA"/>
</dbReference>
<evidence type="ECO:0000256" key="1">
    <source>
        <dbReference type="ARBA" id="ARBA00022449"/>
    </source>
</evidence>
<name>A0AA35ZTT3_LACSI</name>
<feature type="domain" description="Dynamin N-terminal" evidence="4">
    <location>
        <begin position="132"/>
        <end position="213"/>
    </location>
</feature>
<evidence type="ECO:0000256" key="2">
    <source>
        <dbReference type="ARBA" id="ARBA00023065"/>
    </source>
</evidence>
<dbReference type="InterPro" id="IPR019762">
    <property type="entry name" value="Dynamin_GTPase_CS"/>
</dbReference>
<keyword evidence="3" id="KW-0472">Membrane</keyword>
<protein>
    <recommendedName>
        <fullName evidence="4">Dynamin N-terminal domain-containing protein</fullName>
    </recommendedName>
</protein>
<evidence type="ECO:0000313" key="5">
    <source>
        <dbReference type="EMBL" id="CAI9298775.1"/>
    </source>
</evidence>
<dbReference type="AlphaFoldDB" id="A0AA35ZTT3"/>
<dbReference type="Proteomes" id="UP001177003">
    <property type="component" value="Chromosome 8"/>
</dbReference>
<reference evidence="5" key="1">
    <citation type="submission" date="2023-04" db="EMBL/GenBank/DDBJ databases">
        <authorList>
            <person name="Vijverberg K."/>
            <person name="Xiong W."/>
            <person name="Schranz E."/>
        </authorList>
    </citation>
    <scope>NUCLEOTIDE SEQUENCE</scope>
</reference>
<dbReference type="Gene3D" id="3.40.50.300">
    <property type="entry name" value="P-loop containing nucleotide triphosphate hydrolases"/>
    <property type="match status" value="1"/>
</dbReference>
<keyword evidence="3" id="KW-0812">Transmembrane</keyword>
<dbReference type="PANTHER" id="PTHR31503:SF48">
    <property type="entry name" value="VACUOLAR CATION_PROTON EXCHANGER 2"/>
    <property type="match status" value="1"/>
</dbReference>
<dbReference type="InterPro" id="IPR027417">
    <property type="entry name" value="P-loop_NTPase"/>
</dbReference>
<evidence type="ECO:0000313" key="6">
    <source>
        <dbReference type="Proteomes" id="UP001177003"/>
    </source>
</evidence>
<dbReference type="Pfam" id="PF00350">
    <property type="entry name" value="Dynamin_N"/>
    <property type="match status" value="1"/>
</dbReference>
<dbReference type="SUPFAM" id="SSF52540">
    <property type="entry name" value="P-loop containing nucleoside triphosphate hydrolases"/>
    <property type="match status" value="1"/>
</dbReference>
<dbReference type="PANTHER" id="PTHR31503">
    <property type="entry name" value="VACUOLAR CALCIUM ION TRANSPORTER"/>
    <property type="match status" value="1"/>
</dbReference>